<feature type="compositionally biased region" description="Basic and acidic residues" evidence="1">
    <location>
        <begin position="712"/>
        <end position="726"/>
    </location>
</feature>
<dbReference type="Gene3D" id="3.40.50.300">
    <property type="entry name" value="P-loop containing nucleotide triphosphate hydrolases"/>
    <property type="match status" value="1"/>
</dbReference>
<keyword evidence="3" id="KW-1185">Reference proteome</keyword>
<dbReference type="InterPro" id="IPR034154">
    <property type="entry name" value="TOPRIM_DnaG/twinkle"/>
</dbReference>
<feature type="region of interest" description="Disordered" evidence="1">
    <location>
        <begin position="705"/>
        <end position="745"/>
    </location>
</feature>
<reference evidence="2 3" key="1">
    <citation type="submission" date="2021-01" db="EMBL/GenBank/DDBJ databases">
        <title>011410 draft genome.</title>
        <authorList>
            <person name="Lang L."/>
        </authorList>
    </citation>
    <scope>NUCLEOTIDE SEQUENCE [LARGE SCALE GENOMIC DNA]</scope>
    <source>
        <strain evidence="2 3">KCTC 42845</strain>
    </source>
</reference>
<comment type="caution">
    <text evidence="2">The sequence shown here is derived from an EMBL/GenBank/DDBJ whole genome shotgun (WGS) entry which is preliminary data.</text>
</comment>
<protein>
    <submittedName>
        <fullName evidence="2">AAA family ATPase</fullName>
    </submittedName>
</protein>
<dbReference type="Pfam" id="PF13481">
    <property type="entry name" value="AAA_25"/>
    <property type="match status" value="1"/>
</dbReference>
<feature type="region of interest" description="Disordered" evidence="1">
    <location>
        <begin position="90"/>
        <end position="122"/>
    </location>
</feature>
<organism evidence="2 3">
    <name type="scientific">Paracoccus aerius</name>
    <dbReference type="NCBI Taxonomy" id="1915382"/>
    <lineage>
        <taxon>Bacteria</taxon>
        <taxon>Pseudomonadati</taxon>
        <taxon>Pseudomonadota</taxon>
        <taxon>Alphaproteobacteria</taxon>
        <taxon>Rhodobacterales</taxon>
        <taxon>Paracoccaceae</taxon>
        <taxon>Paracoccus</taxon>
    </lineage>
</organism>
<proteinExistence type="predicted"/>
<dbReference type="RefSeq" id="WP_191310545.1">
    <property type="nucleotide sequence ID" value="NZ_BNCL01000009.1"/>
</dbReference>
<evidence type="ECO:0000256" key="1">
    <source>
        <dbReference type="SAM" id="MobiDB-lite"/>
    </source>
</evidence>
<dbReference type="EMBL" id="JAESHT010000010">
    <property type="protein sequence ID" value="MBL3674253.1"/>
    <property type="molecule type" value="Genomic_DNA"/>
</dbReference>
<dbReference type="CDD" id="cd01029">
    <property type="entry name" value="TOPRIM_primases"/>
    <property type="match status" value="1"/>
</dbReference>
<name>A0ABS1S6A3_9RHOB</name>
<dbReference type="Gene3D" id="3.40.1360.10">
    <property type="match status" value="1"/>
</dbReference>
<sequence>MSGDSDKFSEHAAAVARELLGEENKHLSSPKELRFGKQGSISVDLEKGVFFDHQENEGGGVLWFIEKRTGTPMAGGAAVQWLRDHGYYVEDDPAPPRGGSGSGAPSSGSRLDPAGNWLPNRIPAEATDARLTATFDYKDQDGKLRYQVCRYDWSVDPAVNPKGHAKTFVQRRPDASKQNGWSYTVKGIEPLPYRLPELLEDVEAGRPIFVVEGEKKVDMLRANGVPATCNHGGAGKWADDLSAYLANADLIVLPDNDDAGRSHADLVGRKLEGVAQRVRILELPGLPDKGGIDDWLPGHDVDDLYDAVDRDARLFEAAPFKSMFGAVGWGQLDEPGPSHEWLIKGILTRNEISFLLGESQSGKSFLCIDMALSIARGVEWFGRRVLRGGVIYQAGESATGVRRKRLPAYRRHHDCAREDVPFVLLQNPVDFYNSDDQVEEFIAECQHWKKRLSAPLELIVIDTFNKATPGANENDGKDMGMVLARCERVRKATGAHVMLVHHLNAGGTKARGHTSLFGNVENVVTVRKVLDSSDKEGRQLREWIVSKQKDGEDGVSAKFVLPSVEIGRDEDGDPVTSCIVAAPQKYETQPDDPSGVALGGFNAFLLRAIYDGIKEKGILAPLECGLSRGHHAIEKRDLWEKIKAVSLDDPEDVKEDESEEQAAARRQNNLRQNVKRSRDFLYQKGIIDTKDDWTWLTGKKVKGFELAPGLGDDAKPRGRSRKKEDDMPPPDDTPRANLPFDPEDF</sequence>
<evidence type="ECO:0000313" key="3">
    <source>
        <dbReference type="Proteomes" id="UP000644749"/>
    </source>
</evidence>
<dbReference type="SUPFAM" id="SSF52540">
    <property type="entry name" value="P-loop containing nucleoside triphosphate hydrolases"/>
    <property type="match status" value="1"/>
</dbReference>
<dbReference type="Proteomes" id="UP000644749">
    <property type="component" value="Unassembled WGS sequence"/>
</dbReference>
<evidence type="ECO:0000313" key="2">
    <source>
        <dbReference type="EMBL" id="MBL3674253.1"/>
    </source>
</evidence>
<gene>
    <name evidence="2" type="ORF">JL111_12220</name>
</gene>
<dbReference type="InterPro" id="IPR027417">
    <property type="entry name" value="P-loop_NTPase"/>
</dbReference>
<accession>A0ABS1S6A3</accession>